<evidence type="ECO:0000313" key="9">
    <source>
        <dbReference type="EMBL" id="TKA43770.1"/>
    </source>
</evidence>
<dbReference type="InterPro" id="IPR021131">
    <property type="entry name" value="Ribosomal_uL15/eL18"/>
</dbReference>
<dbReference type="PANTHER" id="PTHR11721">
    <property type="entry name" value="60S RIBOSOMAL PROTEIN L27A"/>
    <property type="match status" value="1"/>
</dbReference>
<accession>A0A4U0V4W7</accession>
<evidence type="ECO:0000256" key="7">
    <source>
        <dbReference type="SAM" id="MobiDB-lite"/>
    </source>
</evidence>
<keyword evidence="3 6" id="KW-0687">Ribonucleoprotein</keyword>
<dbReference type="Pfam" id="PF00828">
    <property type="entry name" value="Ribosomal_L27A"/>
    <property type="match status" value="1"/>
</dbReference>
<dbReference type="Proteomes" id="UP000310066">
    <property type="component" value="Unassembled WGS sequence"/>
</dbReference>
<name>A0A4U0V4W7_9PEZI</name>
<evidence type="ECO:0000256" key="2">
    <source>
        <dbReference type="ARBA" id="ARBA00022980"/>
    </source>
</evidence>
<feature type="compositionally biased region" description="Basic residues" evidence="7">
    <location>
        <begin position="776"/>
        <end position="785"/>
    </location>
</feature>
<reference evidence="9 10" key="1">
    <citation type="submission" date="2017-03" db="EMBL/GenBank/DDBJ databases">
        <title>Genomes of endolithic fungi from Antarctica.</title>
        <authorList>
            <person name="Coleine C."/>
            <person name="Masonjones S."/>
            <person name="Stajich J.E."/>
        </authorList>
    </citation>
    <scope>NUCLEOTIDE SEQUENCE [LARGE SCALE GENOMIC DNA]</scope>
    <source>
        <strain evidence="9 10">CCFEE 5311</strain>
    </source>
</reference>
<dbReference type="HAMAP" id="MF_01341">
    <property type="entry name" value="Ribosomal_uL15"/>
    <property type="match status" value="1"/>
</dbReference>
<comment type="caution">
    <text evidence="9">The sequence shown here is derived from an EMBL/GenBank/DDBJ whole genome shotgun (WGS) entry which is preliminary data.</text>
</comment>
<feature type="domain" description="Large ribosomal subunit protein uL15/eL18" evidence="8">
    <location>
        <begin position="827"/>
        <end position="901"/>
    </location>
</feature>
<dbReference type="OrthoDB" id="185373at2759"/>
<comment type="similarity">
    <text evidence="1 6">Belongs to the universal ribosomal protein uL15 family.</text>
</comment>
<evidence type="ECO:0000313" key="10">
    <source>
        <dbReference type="Proteomes" id="UP000310066"/>
    </source>
</evidence>
<evidence type="ECO:0000256" key="3">
    <source>
        <dbReference type="ARBA" id="ARBA00023274"/>
    </source>
</evidence>
<organism evidence="9 10">
    <name type="scientific">Friedmanniomyces endolithicus</name>
    <dbReference type="NCBI Taxonomy" id="329885"/>
    <lineage>
        <taxon>Eukaryota</taxon>
        <taxon>Fungi</taxon>
        <taxon>Dikarya</taxon>
        <taxon>Ascomycota</taxon>
        <taxon>Pezizomycotina</taxon>
        <taxon>Dothideomycetes</taxon>
        <taxon>Dothideomycetidae</taxon>
        <taxon>Mycosphaerellales</taxon>
        <taxon>Teratosphaeriaceae</taxon>
        <taxon>Friedmanniomyces</taxon>
    </lineage>
</organism>
<proteinExistence type="inferred from homology"/>
<evidence type="ECO:0000256" key="4">
    <source>
        <dbReference type="ARBA" id="ARBA00035200"/>
    </source>
</evidence>
<dbReference type="InterPro" id="IPR036227">
    <property type="entry name" value="Ribosomal_uL15/eL18_sf"/>
</dbReference>
<dbReference type="AlphaFoldDB" id="A0A4U0V4W7"/>
<dbReference type="Gene3D" id="1.25.40.10">
    <property type="entry name" value="Tetratricopeptide repeat domain"/>
    <property type="match status" value="2"/>
</dbReference>
<protein>
    <recommendedName>
        <fullName evidence="4">Large ribosomal subunit protein uL15</fullName>
    </recommendedName>
    <alternativeName>
        <fullName evidence="5">L29</fullName>
    </alternativeName>
</protein>
<feature type="region of interest" description="Disordered" evidence="7">
    <location>
        <begin position="760"/>
        <end position="796"/>
    </location>
</feature>
<dbReference type="FunFam" id="3.100.10.10:FF:000002">
    <property type="entry name" value="60S ribosomal protein L27a"/>
    <property type="match status" value="1"/>
</dbReference>
<dbReference type="GO" id="GO:0022625">
    <property type="term" value="C:cytosolic large ribosomal subunit"/>
    <property type="evidence" value="ECO:0007669"/>
    <property type="project" value="TreeGrafter"/>
</dbReference>
<dbReference type="SUPFAM" id="SSF52080">
    <property type="entry name" value="Ribosomal proteins L15p and L18e"/>
    <property type="match status" value="1"/>
</dbReference>
<evidence type="ECO:0000256" key="6">
    <source>
        <dbReference type="RuleBase" id="RU003888"/>
    </source>
</evidence>
<dbReference type="InterPro" id="IPR011990">
    <property type="entry name" value="TPR-like_helical_dom_sf"/>
</dbReference>
<evidence type="ECO:0000259" key="8">
    <source>
        <dbReference type="Pfam" id="PF00828"/>
    </source>
</evidence>
<dbReference type="GO" id="GO:0006412">
    <property type="term" value="P:translation"/>
    <property type="evidence" value="ECO:0007669"/>
    <property type="project" value="InterPro"/>
</dbReference>
<dbReference type="Gene3D" id="3.100.10.10">
    <property type="match status" value="1"/>
</dbReference>
<dbReference type="STRING" id="329885.A0A4U0V4W7"/>
<dbReference type="InterPro" id="IPR001196">
    <property type="entry name" value="Ribosomal_uL15_CS"/>
</dbReference>
<evidence type="ECO:0000256" key="1">
    <source>
        <dbReference type="ARBA" id="ARBA00007320"/>
    </source>
</evidence>
<evidence type="ECO:0000256" key="5">
    <source>
        <dbReference type="ARBA" id="ARBA00080124"/>
    </source>
</evidence>
<dbReference type="GO" id="GO:0003735">
    <property type="term" value="F:structural constituent of ribosome"/>
    <property type="evidence" value="ECO:0007669"/>
    <property type="project" value="InterPro"/>
</dbReference>
<dbReference type="PANTHER" id="PTHR11721:SF3">
    <property type="entry name" value="LARGE RIBOSOMAL SUBUNIT PROTEIN UL15"/>
    <property type="match status" value="1"/>
</dbReference>
<keyword evidence="2 6" id="KW-0689">Ribosomal protein</keyword>
<dbReference type="EMBL" id="NAJP01000017">
    <property type="protein sequence ID" value="TKA43770.1"/>
    <property type="molecule type" value="Genomic_DNA"/>
</dbReference>
<sequence>MFRKPKRETKEADMDPGLETMMQLEKLTRLRARLPLREDVAKAFVDFFQAKYTAGQPVEDNQAKLALQSLRYCLGDQDTESDGADKPLFSGAKLQQAAVVLRNNPKQTTSDHVELARILHERLKDVSYASDEAGTRTYVRLLWRTGSASTARDAVLDFERRRGPVELGNLTPPSSDDIRDVDTGGNEVAKQAHPSFRPMHLRRLWVWVLRAWSTQGEDAEVARTLATISERGLQNGLSVHHAMLMHSISKNDGKGIEKWWRAQCAMTPPASETDTLYSSFVRDALTWCLANDHLDLGHSIVRDLMQTSPMKPVWDAIFVWAAGTGKGVDEIGRMLDVMERANEGILDKESWRRPDTATINALVEYAISKDDPYTAERFIALGRDRGIEPDARTYVLQMAYRLGVNDIDGALTAYKNLQTMDLSSDEDIPAVNKLIGALCSSKQHDFDTIMNVAGDLSDRRARFEPRTVATLALLHLDRDELHDVIDLLNTHAYHYSSTERNTVRDMIVAYCLDANTPVFRSWDAYLIIRDVFDELTREARTELMTNFFARDRPDMAVHVFNHMRAHSRADTMPTPDTYITAFLGTAKRQDLESLEVVHNQMKLDFNINLTTRLRNALVIAYTACGRARKALQFWDAIVASREGPSYNSIHVALRACERSPFGDLKAKEIWGKLRKMNVDLDSTMWASYIAALAGNGDCEGAIKVLEEAVGKGEVEVDAFVLGSLFAGSTGSEKQSYVEQWAKEDHPRAWSELEKFGAEEAEDGTRARGHVSAGHGRVGKHRKHPGGRGLAGGQHHHRTNMDKYHPGYFGKVGMRYFHKMHNGFWKPVINLDKLWSLVPLEQREKYLANKGSSDTAPVLDLLPLGYSKVLGKGRIPEIPLIVRARYFSKDAERKIKEAGGVVQLVA</sequence>
<dbReference type="InterPro" id="IPR030878">
    <property type="entry name" value="Ribosomal_uL15"/>
</dbReference>
<dbReference type="PROSITE" id="PS00475">
    <property type="entry name" value="RIBOSOMAL_L15"/>
    <property type="match status" value="1"/>
</dbReference>
<gene>
    <name evidence="9" type="ORF">B0A54_05529</name>
</gene>